<protein>
    <submittedName>
        <fullName evidence="1">Uncharacterized protein</fullName>
    </submittedName>
</protein>
<dbReference type="Ensembl" id="ENSPMRT00000028243.1">
    <property type="protein sequence ID" value="ENSPMRP00000026627.1"/>
    <property type="gene ID" value="ENSPMRG00000017207.1"/>
</dbReference>
<accession>A0A670JUX3</accession>
<dbReference type="AlphaFoldDB" id="A0A670JUX3"/>
<reference evidence="1" key="3">
    <citation type="submission" date="2025-09" db="UniProtKB">
        <authorList>
            <consortium name="Ensembl"/>
        </authorList>
    </citation>
    <scope>IDENTIFICATION</scope>
</reference>
<evidence type="ECO:0000313" key="2">
    <source>
        <dbReference type="Proteomes" id="UP000472272"/>
    </source>
</evidence>
<sequence>WAPSPAFLPAAFRAERRPAACLQCHPSSRRGARRLPDASPLSHPARESRALGRIQDLEWGSGACEV</sequence>
<proteinExistence type="predicted"/>
<name>A0A670JUX3_PODMU</name>
<organism evidence="1 2">
    <name type="scientific">Podarcis muralis</name>
    <name type="common">Wall lizard</name>
    <name type="synonym">Lacerta muralis</name>
    <dbReference type="NCBI Taxonomy" id="64176"/>
    <lineage>
        <taxon>Eukaryota</taxon>
        <taxon>Metazoa</taxon>
        <taxon>Chordata</taxon>
        <taxon>Craniata</taxon>
        <taxon>Vertebrata</taxon>
        <taxon>Euteleostomi</taxon>
        <taxon>Lepidosauria</taxon>
        <taxon>Squamata</taxon>
        <taxon>Bifurcata</taxon>
        <taxon>Unidentata</taxon>
        <taxon>Episquamata</taxon>
        <taxon>Laterata</taxon>
        <taxon>Lacertibaenia</taxon>
        <taxon>Lacertidae</taxon>
        <taxon>Podarcis</taxon>
    </lineage>
</organism>
<reference evidence="1" key="2">
    <citation type="submission" date="2025-08" db="UniProtKB">
        <authorList>
            <consortium name="Ensembl"/>
        </authorList>
    </citation>
    <scope>IDENTIFICATION</scope>
</reference>
<keyword evidence="2" id="KW-1185">Reference proteome</keyword>
<evidence type="ECO:0000313" key="1">
    <source>
        <dbReference type="Ensembl" id="ENSPMRP00000026627.1"/>
    </source>
</evidence>
<reference evidence="1 2" key="1">
    <citation type="journal article" date="2019" name="Proc. Natl. Acad. Sci. U.S.A.">
        <title>Regulatory changes in pterin and carotenoid genes underlie balanced color polymorphisms in the wall lizard.</title>
        <authorList>
            <person name="Andrade P."/>
            <person name="Pinho C."/>
            <person name="Perez I de Lanuza G."/>
            <person name="Afonso S."/>
            <person name="Brejcha J."/>
            <person name="Rubin C.J."/>
            <person name="Wallerman O."/>
            <person name="Pereira P."/>
            <person name="Sabatino S.J."/>
            <person name="Bellati A."/>
            <person name="Pellitteri-Rosa D."/>
            <person name="Bosakova Z."/>
            <person name="Bunikis I."/>
            <person name="Carretero M.A."/>
            <person name="Feiner N."/>
            <person name="Marsik P."/>
            <person name="Pauperio F."/>
            <person name="Salvi D."/>
            <person name="Soler L."/>
            <person name="While G.M."/>
            <person name="Uller T."/>
            <person name="Font E."/>
            <person name="Andersson L."/>
            <person name="Carneiro M."/>
        </authorList>
    </citation>
    <scope>NUCLEOTIDE SEQUENCE</scope>
</reference>
<dbReference type="Proteomes" id="UP000472272">
    <property type="component" value="Chromosome 7"/>
</dbReference>